<evidence type="ECO:0000313" key="1">
    <source>
        <dbReference type="EMBL" id="MFD2263484.1"/>
    </source>
</evidence>
<dbReference type="EMBL" id="JBHUIP010000011">
    <property type="protein sequence ID" value="MFD2263484.1"/>
    <property type="molecule type" value="Genomic_DNA"/>
</dbReference>
<reference evidence="2" key="1">
    <citation type="journal article" date="2019" name="Int. J. Syst. Evol. Microbiol.">
        <title>The Global Catalogue of Microorganisms (GCM) 10K type strain sequencing project: providing services to taxonomists for standard genome sequencing and annotation.</title>
        <authorList>
            <consortium name="The Broad Institute Genomics Platform"/>
            <consortium name="The Broad Institute Genome Sequencing Center for Infectious Disease"/>
            <person name="Wu L."/>
            <person name="Ma J."/>
        </authorList>
    </citation>
    <scope>NUCLEOTIDE SEQUENCE [LARGE SCALE GENOMIC DNA]</scope>
    <source>
        <strain evidence="2">CGMCC 1.19062</strain>
    </source>
</reference>
<proteinExistence type="predicted"/>
<accession>A0ABW5DSV0</accession>
<protein>
    <submittedName>
        <fullName evidence="1">Uncharacterized protein</fullName>
    </submittedName>
</protein>
<keyword evidence="2" id="KW-1185">Reference proteome</keyword>
<comment type="caution">
    <text evidence="1">The sequence shown here is derived from an EMBL/GenBank/DDBJ whole genome shotgun (WGS) entry which is preliminary data.</text>
</comment>
<sequence>MATTMFFDKTLQDKGSPSEKIDLEFGRSSFYDGESLMYFVIDGKTVIVDEKTGREIYERMQELAGYLGYDRP</sequence>
<name>A0ABW5DSV0_9PROT</name>
<dbReference type="RefSeq" id="WP_379876495.1">
    <property type="nucleotide sequence ID" value="NZ_JBHUIP010000011.1"/>
</dbReference>
<gene>
    <name evidence="1" type="ORF">ACFSM5_11340</name>
</gene>
<evidence type="ECO:0000313" key="2">
    <source>
        <dbReference type="Proteomes" id="UP001597295"/>
    </source>
</evidence>
<dbReference type="Proteomes" id="UP001597295">
    <property type="component" value="Unassembled WGS sequence"/>
</dbReference>
<organism evidence="1 2">
    <name type="scientific">Lacibacterium aquatile</name>
    <dbReference type="NCBI Taxonomy" id="1168082"/>
    <lineage>
        <taxon>Bacteria</taxon>
        <taxon>Pseudomonadati</taxon>
        <taxon>Pseudomonadota</taxon>
        <taxon>Alphaproteobacteria</taxon>
        <taxon>Rhodospirillales</taxon>
        <taxon>Rhodospirillaceae</taxon>
    </lineage>
</organism>